<protein>
    <recommendedName>
        <fullName evidence="3">ABC transporter ATP-binding protein</fullName>
    </recommendedName>
</protein>
<dbReference type="EMBL" id="BAABHC010000001">
    <property type="protein sequence ID" value="GAA4422915.1"/>
    <property type="molecule type" value="Genomic_DNA"/>
</dbReference>
<dbReference type="RefSeq" id="WP_345156176.1">
    <property type="nucleotide sequence ID" value="NZ_BAABHC010000001.1"/>
</dbReference>
<sequence length="232" mass="26210">MKPYTKKENLLIRLLTIVVLLWMPLLQAQGQDEGDFQEIDPAHDRVLKVSPLQLGEISLSYEKLRTERVSNEIAVSYIYRTYLNGDEWLPEDTRVQGAGFRMSQRKYSNKGKGQPFGFFHGFVFGYRFMVFEEDVFGLPEQNPDSPGYRFVGRLYQNSLDLSYQLGVQFKLSDHLTAEVAGALGGRVKYALANNAAELLTDNIIGHAVVAEDNSAIFVVPMPQLNLSVGYSF</sequence>
<proteinExistence type="predicted"/>
<keyword evidence="2" id="KW-1185">Reference proteome</keyword>
<comment type="caution">
    <text evidence="1">The sequence shown here is derived from an EMBL/GenBank/DDBJ whole genome shotgun (WGS) entry which is preliminary data.</text>
</comment>
<evidence type="ECO:0008006" key="3">
    <source>
        <dbReference type="Google" id="ProtNLM"/>
    </source>
</evidence>
<organism evidence="1 2">
    <name type="scientific">Pontibacter saemangeumensis</name>
    <dbReference type="NCBI Taxonomy" id="1084525"/>
    <lineage>
        <taxon>Bacteria</taxon>
        <taxon>Pseudomonadati</taxon>
        <taxon>Bacteroidota</taxon>
        <taxon>Cytophagia</taxon>
        <taxon>Cytophagales</taxon>
        <taxon>Hymenobacteraceae</taxon>
        <taxon>Pontibacter</taxon>
    </lineage>
</organism>
<gene>
    <name evidence="1" type="ORF">GCM10023188_01090</name>
</gene>
<accession>A0ABP8L706</accession>
<evidence type="ECO:0000313" key="1">
    <source>
        <dbReference type="EMBL" id="GAA4422915.1"/>
    </source>
</evidence>
<name>A0ABP8L706_9BACT</name>
<evidence type="ECO:0000313" key="2">
    <source>
        <dbReference type="Proteomes" id="UP001500552"/>
    </source>
</evidence>
<dbReference type="Proteomes" id="UP001500552">
    <property type="component" value="Unassembled WGS sequence"/>
</dbReference>
<reference evidence="2" key="1">
    <citation type="journal article" date="2019" name="Int. J. Syst. Evol. Microbiol.">
        <title>The Global Catalogue of Microorganisms (GCM) 10K type strain sequencing project: providing services to taxonomists for standard genome sequencing and annotation.</title>
        <authorList>
            <consortium name="The Broad Institute Genomics Platform"/>
            <consortium name="The Broad Institute Genome Sequencing Center for Infectious Disease"/>
            <person name="Wu L."/>
            <person name="Ma J."/>
        </authorList>
    </citation>
    <scope>NUCLEOTIDE SEQUENCE [LARGE SCALE GENOMIC DNA]</scope>
    <source>
        <strain evidence="2">JCM 17926</strain>
    </source>
</reference>